<accession>A0ABY4YIY7</accession>
<organism evidence="2 3">
    <name type="scientific">Ornithinimicrobium cryptoxanthini</name>
    <dbReference type="NCBI Taxonomy" id="2934161"/>
    <lineage>
        <taxon>Bacteria</taxon>
        <taxon>Bacillati</taxon>
        <taxon>Actinomycetota</taxon>
        <taxon>Actinomycetes</taxon>
        <taxon>Micrococcales</taxon>
        <taxon>Ornithinimicrobiaceae</taxon>
        <taxon>Ornithinimicrobium</taxon>
    </lineage>
</organism>
<gene>
    <name evidence="2" type="ORF">NF557_16270</name>
</gene>
<dbReference type="Proteomes" id="UP001056535">
    <property type="component" value="Chromosome"/>
</dbReference>
<protein>
    <submittedName>
        <fullName evidence="2">Uncharacterized protein</fullName>
    </submittedName>
</protein>
<dbReference type="RefSeq" id="WP_252620817.1">
    <property type="nucleotide sequence ID" value="NZ_CP099490.1"/>
</dbReference>
<sequence length="113" mass="11435">MRLSGRGARPGQPSHITVPAASGGGRGKNVPVLGVFESTELDGWIALQLDEDVDAPDIGMVPDSLDLSRSKTTEASALGGEASVLGGGASVLGGGSTDGWICRCFPSLPGCRR</sequence>
<dbReference type="EMBL" id="CP099490">
    <property type="protein sequence ID" value="USQ76122.1"/>
    <property type="molecule type" value="Genomic_DNA"/>
</dbReference>
<proteinExistence type="predicted"/>
<keyword evidence="3" id="KW-1185">Reference proteome</keyword>
<evidence type="ECO:0000256" key="1">
    <source>
        <dbReference type="SAM" id="MobiDB-lite"/>
    </source>
</evidence>
<evidence type="ECO:0000313" key="3">
    <source>
        <dbReference type="Proteomes" id="UP001056535"/>
    </source>
</evidence>
<name>A0ABY4YIY7_9MICO</name>
<evidence type="ECO:0000313" key="2">
    <source>
        <dbReference type="EMBL" id="USQ76122.1"/>
    </source>
</evidence>
<reference evidence="2" key="1">
    <citation type="submission" date="2022-06" db="EMBL/GenBank/DDBJ databases">
        <title>Ornithinimicrobium JY.X270.</title>
        <authorList>
            <person name="Huang Y."/>
        </authorList>
    </citation>
    <scope>NUCLEOTIDE SEQUENCE</scope>
    <source>
        <strain evidence="2">JY.X270</strain>
    </source>
</reference>
<feature type="region of interest" description="Disordered" evidence="1">
    <location>
        <begin position="1"/>
        <end position="26"/>
    </location>
</feature>